<evidence type="ECO:0000256" key="9">
    <source>
        <dbReference type="RuleBase" id="RU003814"/>
    </source>
</evidence>
<comment type="subcellular location">
    <subcellularLocation>
        <location evidence="1">Cytoplasm</location>
        <location evidence="1">Cytosol</location>
    </subcellularLocation>
</comment>
<dbReference type="InterPro" id="IPR036612">
    <property type="entry name" value="KH_dom_type_1_sf"/>
</dbReference>
<comment type="subunit">
    <text evidence="8">Component of the translation initiation factor 2B (eIF2B) complex which is a heterodecamer of two sets of five different subunits: alpha, beta, gamma, delta and epsilon. Subunits alpha, beta and delta comprise a regulatory subcomplex and subunits epsilon and gamma comprise a catalytic subcomplex. Within the complex, the hexameric regulatory complex resides at the center, with the two heterodimeric catalytic subcomplexes bound on opposite sides.</text>
</comment>
<feature type="domain" description="K Homology" evidence="10">
    <location>
        <begin position="258"/>
        <end position="352"/>
    </location>
</feature>
<evidence type="ECO:0000256" key="4">
    <source>
        <dbReference type="ARBA" id="ARBA00022884"/>
    </source>
</evidence>
<dbReference type="InterPro" id="IPR037171">
    <property type="entry name" value="NagB/RpiA_transferase-like"/>
</dbReference>
<dbReference type="InterPro" id="IPR004087">
    <property type="entry name" value="KH_dom"/>
</dbReference>
<keyword evidence="4" id="KW-0694">RNA-binding</keyword>
<dbReference type="AlphaFoldDB" id="A0A1I7XB14"/>
<organism evidence="11 12">
    <name type="scientific">Heterorhabditis bacteriophora</name>
    <name type="common">Entomopathogenic nematode worm</name>
    <dbReference type="NCBI Taxonomy" id="37862"/>
    <lineage>
        <taxon>Eukaryota</taxon>
        <taxon>Metazoa</taxon>
        <taxon>Ecdysozoa</taxon>
        <taxon>Nematoda</taxon>
        <taxon>Chromadorea</taxon>
        <taxon>Rhabditida</taxon>
        <taxon>Rhabditina</taxon>
        <taxon>Rhabditomorpha</taxon>
        <taxon>Strongyloidea</taxon>
        <taxon>Heterorhabditidae</taxon>
        <taxon>Heterorhabditis</taxon>
    </lineage>
</organism>
<dbReference type="SUPFAM" id="SSF54791">
    <property type="entry name" value="Eukaryotic type KH-domain (KH-domain type I)"/>
    <property type="match status" value="1"/>
</dbReference>
<evidence type="ECO:0000256" key="6">
    <source>
        <dbReference type="ARBA" id="ARBA00044208"/>
    </source>
</evidence>
<dbReference type="GO" id="GO:0003729">
    <property type="term" value="F:mRNA binding"/>
    <property type="evidence" value="ECO:0007669"/>
    <property type="project" value="TreeGrafter"/>
</dbReference>
<dbReference type="GO" id="GO:0005634">
    <property type="term" value="C:nucleus"/>
    <property type="evidence" value="ECO:0007669"/>
    <property type="project" value="TreeGrafter"/>
</dbReference>
<dbReference type="InterPro" id="IPR042529">
    <property type="entry name" value="IF_2B-like_C"/>
</dbReference>
<evidence type="ECO:0000256" key="8">
    <source>
        <dbReference type="ARBA" id="ARBA00046432"/>
    </source>
</evidence>
<protein>
    <recommendedName>
        <fullName evidence="6">Translation initiation factor eIF2B subunit alpha</fullName>
    </recommendedName>
    <alternativeName>
        <fullName evidence="7">eIF2B GDP-GTP exchange factor subunit alpha</fullName>
    </alternativeName>
</protein>
<evidence type="ECO:0000256" key="5">
    <source>
        <dbReference type="ARBA" id="ARBA00043898"/>
    </source>
</evidence>
<dbReference type="GO" id="GO:0048024">
    <property type="term" value="P:regulation of mRNA splicing, via spliceosome"/>
    <property type="evidence" value="ECO:0007669"/>
    <property type="project" value="TreeGrafter"/>
</dbReference>
<dbReference type="PANTHER" id="PTHR11208">
    <property type="entry name" value="RNA-BINDING PROTEIN RELATED"/>
    <property type="match status" value="1"/>
</dbReference>
<dbReference type="WBParaSite" id="Hba_14800">
    <property type="protein sequence ID" value="Hba_14800"/>
    <property type="gene ID" value="Hba_14800"/>
</dbReference>
<reference evidence="12" key="1">
    <citation type="submission" date="2016-11" db="UniProtKB">
        <authorList>
            <consortium name="WormBaseParasite"/>
        </authorList>
    </citation>
    <scope>IDENTIFICATION</scope>
</reference>
<accession>A0A1I7XB14</accession>
<dbReference type="Gene3D" id="3.30.1370.10">
    <property type="entry name" value="K Homology domain, type 1"/>
    <property type="match status" value="1"/>
</dbReference>
<evidence type="ECO:0000256" key="2">
    <source>
        <dbReference type="ARBA" id="ARBA00007251"/>
    </source>
</evidence>
<dbReference type="Proteomes" id="UP000095283">
    <property type="component" value="Unplaced"/>
</dbReference>
<dbReference type="GO" id="GO:0005829">
    <property type="term" value="C:cytosol"/>
    <property type="evidence" value="ECO:0007669"/>
    <property type="project" value="UniProtKB-SubCell"/>
</dbReference>
<evidence type="ECO:0000313" key="12">
    <source>
        <dbReference type="WBParaSite" id="Hba_14800"/>
    </source>
</evidence>
<evidence type="ECO:0000313" key="11">
    <source>
        <dbReference type="Proteomes" id="UP000095283"/>
    </source>
</evidence>
<dbReference type="SMART" id="SM00322">
    <property type="entry name" value="KH"/>
    <property type="match status" value="1"/>
</dbReference>
<dbReference type="PANTHER" id="PTHR11208:SF147">
    <property type="entry name" value="RNA-BINDING PROTEIN ASD-2"/>
    <property type="match status" value="1"/>
</dbReference>
<evidence type="ECO:0000259" key="10">
    <source>
        <dbReference type="SMART" id="SM00322"/>
    </source>
</evidence>
<keyword evidence="11" id="KW-1185">Reference proteome</keyword>
<comment type="similarity">
    <text evidence="2 9">Belongs to the eIF-2B alpha/beta/delta subunits family.</text>
</comment>
<dbReference type="Pfam" id="PF22675">
    <property type="entry name" value="KH-I_KHDC4-BBP"/>
    <property type="match status" value="1"/>
</dbReference>
<keyword evidence="3" id="KW-0963">Cytoplasm</keyword>
<dbReference type="Gene3D" id="1.20.120.1070">
    <property type="entry name" value="Translation initiation factor eIF-2B, N-terminal domain"/>
    <property type="match status" value="1"/>
</dbReference>
<dbReference type="Pfam" id="PF01008">
    <property type="entry name" value="IF-2B"/>
    <property type="match status" value="1"/>
</dbReference>
<dbReference type="SUPFAM" id="SSF100950">
    <property type="entry name" value="NagB/RpiA/CoA transferase-like"/>
    <property type="match status" value="1"/>
</dbReference>
<dbReference type="InterPro" id="IPR042528">
    <property type="entry name" value="elF-2B_alpha_N"/>
</dbReference>
<name>A0A1I7XB14_HETBA</name>
<dbReference type="InterPro" id="IPR045071">
    <property type="entry name" value="BBP-like"/>
</dbReference>
<evidence type="ECO:0000256" key="1">
    <source>
        <dbReference type="ARBA" id="ARBA00004514"/>
    </source>
</evidence>
<dbReference type="Gene3D" id="3.40.50.10470">
    <property type="entry name" value="Translation initiation factor eif-2b, domain 2"/>
    <property type="match status" value="1"/>
</dbReference>
<evidence type="ECO:0000256" key="3">
    <source>
        <dbReference type="ARBA" id="ARBA00022490"/>
    </source>
</evidence>
<sequence>MTPESSAAEILSRLLALDPAKSVSLAAIETLHLALESSNATTVNQLNKELSEIVSGMAKTDYSSTSIRSASDLFRSRVVLEALCHSHNTGVCPHIWVTESQPDASGRMMCDELKKKGLKSTLVLDSAVGLIFEIFLCKSIMIAKLCFFKIGTLNVAICAKTMNKPVYVMAESIKFVKEYPLNQADIPEEFKVIGGEEMLSTSSYSRSQGDSVSQTEDNPRYLDELVRDMRQLNHIQITQPGVFRHAQSAGDVIENGPITLHEKVLIPTFPSTRCNFIGRILGPCGISVKQLESETECHILIRGAGSVKDVRRESRLRGQAGWEHLSEPLHVLVTATDMSRIKCETKLRNAVQSVTRLLTPQHDDYKRKQLVQLAIINGTYRQDDRCYN</sequence>
<dbReference type="InterPro" id="IPR000649">
    <property type="entry name" value="IF-2B-related"/>
</dbReference>
<evidence type="ECO:0000256" key="7">
    <source>
        <dbReference type="ARBA" id="ARBA00044236"/>
    </source>
</evidence>
<comment type="function">
    <text evidence="5">Acts as a component of the translation initiation factor 2B (eIF2B) complex, which catalyzes the exchange of GDP for GTP on eukaryotic initiation factor 2 (eIF2) gamma subunit. Its guanine nucleotide exchange factor activity is repressed when bound to eIF2 complex phosphorylated on the alpha subunit, thereby limiting the amount of methionyl-initiator methionine tRNA available to the ribosome and consequently global translation is repressed.</text>
</comment>
<proteinExistence type="inferred from homology"/>
<dbReference type="InterPro" id="IPR055256">
    <property type="entry name" value="KH_1_KHDC4/BBP-like"/>
</dbReference>